<dbReference type="KEGG" id="ppap:129805720"/>
<keyword evidence="4" id="KW-1133">Transmembrane helix</keyword>
<evidence type="ECO:0000256" key="3">
    <source>
        <dbReference type="ARBA" id="ARBA00022692"/>
    </source>
</evidence>
<dbReference type="Pfam" id="PF04930">
    <property type="entry name" value="FUN14"/>
    <property type="match status" value="1"/>
</dbReference>
<dbReference type="InterPro" id="IPR007014">
    <property type="entry name" value="FUN14"/>
</dbReference>
<dbReference type="RefSeq" id="XP_055709798.1">
    <property type="nucleotide sequence ID" value="XM_055853823.1"/>
</dbReference>
<dbReference type="VEuPathDB" id="VectorBase:PPAPM1_007256"/>
<dbReference type="RefSeq" id="XP_055709803.1">
    <property type="nucleotide sequence ID" value="XM_055853828.1"/>
</dbReference>
<evidence type="ECO:0000313" key="7">
    <source>
        <dbReference type="Proteomes" id="UP000092462"/>
    </source>
</evidence>
<dbReference type="GeneID" id="129805720"/>
<comment type="subcellular location">
    <subcellularLocation>
        <location evidence="1">Mitochondrion outer membrane</location>
        <topology evidence="1">Multi-pass membrane protein</topology>
    </subcellularLocation>
</comment>
<dbReference type="OrthoDB" id="163794at2759"/>
<dbReference type="RefSeq" id="XP_055709800.1">
    <property type="nucleotide sequence ID" value="XM_055853825.1"/>
</dbReference>
<dbReference type="PANTHER" id="PTHR21346">
    <property type="entry name" value="FUN14 DOMAIN CONTAINING"/>
    <property type="match status" value="1"/>
</dbReference>
<evidence type="ECO:0000313" key="6">
    <source>
        <dbReference type="EnsemblMetazoa" id="PPAI006225-PA"/>
    </source>
</evidence>
<name>A0A1B0FY91_PHLPP</name>
<evidence type="ECO:0000256" key="4">
    <source>
        <dbReference type="ARBA" id="ARBA00022989"/>
    </source>
</evidence>
<dbReference type="PANTHER" id="PTHR21346:SF0">
    <property type="entry name" value="RE45833P"/>
    <property type="match status" value="1"/>
</dbReference>
<dbReference type="EnsemblMetazoa" id="PPAI006225-RA">
    <property type="protein sequence ID" value="PPAI006225-PA"/>
    <property type="gene ID" value="PPAI006225"/>
</dbReference>
<evidence type="ECO:0000256" key="2">
    <source>
        <dbReference type="ARBA" id="ARBA00009160"/>
    </source>
</evidence>
<keyword evidence="7" id="KW-1185">Reference proteome</keyword>
<dbReference type="EMBL" id="AJVK01000819">
    <property type="status" value="NOT_ANNOTATED_CDS"/>
    <property type="molecule type" value="Genomic_DNA"/>
</dbReference>
<keyword evidence="3" id="KW-0812">Transmembrane</keyword>
<sequence length="176" mass="19254">MNDPKHHKNLANTKITKMSGKDNGALERFFGDISKGSATKQIVIGAASGWLTGFVTVRVGRLVAVAVGGSIILLQIANEQGYIKVNWNKVNAKVDKLADKVEETVTGEGPRWVDKAERYLDRKLDQAEDLLKKQQKKTKKWYSALIGDENGCRLNDFHIFLGAFAAGIVLGVGTAK</sequence>
<accession>A0A1B0FY91</accession>
<dbReference type="GO" id="GO:0000422">
    <property type="term" value="P:autophagy of mitochondrion"/>
    <property type="evidence" value="ECO:0007669"/>
    <property type="project" value="TreeGrafter"/>
</dbReference>
<evidence type="ECO:0000256" key="1">
    <source>
        <dbReference type="ARBA" id="ARBA00004374"/>
    </source>
</evidence>
<dbReference type="RefSeq" id="XP_055709802.1">
    <property type="nucleotide sequence ID" value="XM_055853827.1"/>
</dbReference>
<organism evidence="6 7">
    <name type="scientific">Phlebotomus papatasi</name>
    <name type="common">Sandfly</name>
    <dbReference type="NCBI Taxonomy" id="29031"/>
    <lineage>
        <taxon>Eukaryota</taxon>
        <taxon>Metazoa</taxon>
        <taxon>Ecdysozoa</taxon>
        <taxon>Arthropoda</taxon>
        <taxon>Hexapoda</taxon>
        <taxon>Insecta</taxon>
        <taxon>Pterygota</taxon>
        <taxon>Neoptera</taxon>
        <taxon>Endopterygota</taxon>
        <taxon>Diptera</taxon>
        <taxon>Nematocera</taxon>
        <taxon>Psychodoidea</taxon>
        <taxon>Psychodidae</taxon>
        <taxon>Phlebotomus</taxon>
        <taxon>Phlebotomus</taxon>
    </lineage>
</organism>
<dbReference type="VEuPathDB" id="VectorBase:PPAI006225"/>
<protein>
    <submittedName>
        <fullName evidence="6">Uncharacterized protein</fullName>
    </submittedName>
</protein>
<proteinExistence type="inferred from homology"/>
<dbReference type="GO" id="GO:0005741">
    <property type="term" value="C:mitochondrial outer membrane"/>
    <property type="evidence" value="ECO:0007669"/>
    <property type="project" value="UniProtKB-SubCell"/>
</dbReference>
<comment type="similarity">
    <text evidence="2">Belongs to the FUN14 family.</text>
</comment>
<dbReference type="AlphaFoldDB" id="A0A1B0FY91"/>
<dbReference type="RefSeq" id="XP_055709801.1">
    <property type="nucleotide sequence ID" value="XM_055853826.1"/>
</dbReference>
<reference evidence="6" key="1">
    <citation type="submission" date="2022-08" db="UniProtKB">
        <authorList>
            <consortium name="EnsemblMetazoa"/>
        </authorList>
    </citation>
    <scope>IDENTIFICATION</scope>
    <source>
        <strain evidence="6">Israel</strain>
    </source>
</reference>
<dbReference type="Proteomes" id="UP000092462">
    <property type="component" value="Unassembled WGS sequence"/>
</dbReference>
<evidence type="ECO:0000256" key="5">
    <source>
        <dbReference type="ARBA" id="ARBA00023136"/>
    </source>
</evidence>
<keyword evidence="5" id="KW-0472">Membrane</keyword>